<dbReference type="AlphaFoldDB" id="A0AAV4IXL0"/>
<organism evidence="2 3">
    <name type="scientific">Elysia marginata</name>
    <dbReference type="NCBI Taxonomy" id="1093978"/>
    <lineage>
        <taxon>Eukaryota</taxon>
        <taxon>Metazoa</taxon>
        <taxon>Spiralia</taxon>
        <taxon>Lophotrochozoa</taxon>
        <taxon>Mollusca</taxon>
        <taxon>Gastropoda</taxon>
        <taxon>Heterobranchia</taxon>
        <taxon>Euthyneura</taxon>
        <taxon>Panpulmonata</taxon>
        <taxon>Sacoglossa</taxon>
        <taxon>Placobranchoidea</taxon>
        <taxon>Plakobranchidae</taxon>
        <taxon>Elysia</taxon>
    </lineage>
</organism>
<protein>
    <submittedName>
        <fullName evidence="2">Uncharacterized protein</fullName>
    </submittedName>
</protein>
<accession>A0AAV4IXL0</accession>
<feature type="compositionally biased region" description="Acidic residues" evidence="1">
    <location>
        <begin position="133"/>
        <end position="166"/>
    </location>
</feature>
<comment type="caution">
    <text evidence="2">The sequence shown here is derived from an EMBL/GenBank/DDBJ whole genome shotgun (WGS) entry which is preliminary data.</text>
</comment>
<evidence type="ECO:0000313" key="3">
    <source>
        <dbReference type="Proteomes" id="UP000762676"/>
    </source>
</evidence>
<feature type="region of interest" description="Disordered" evidence="1">
    <location>
        <begin position="129"/>
        <end position="210"/>
    </location>
</feature>
<gene>
    <name evidence="2" type="ORF">ElyMa_003160600</name>
</gene>
<proteinExistence type="predicted"/>
<feature type="compositionally biased region" description="Acidic residues" evidence="1">
    <location>
        <begin position="188"/>
        <end position="200"/>
    </location>
</feature>
<reference evidence="2 3" key="1">
    <citation type="journal article" date="2021" name="Elife">
        <title>Chloroplast acquisition without the gene transfer in kleptoplastic sea slugs, Plakobranchus ocellatus.</title>
        <authorList>
            <person name="Maeda T."/>
            <person name="Takahashi S."/>
            <person name="Yoshida T."/>
            <person name="Shimamura S."/>
            <person name="Takaki Y."/>
            <person name="Nagai Y."/>
            <person name="Toyoda A."/>
            <person name="Suzuki Y."/>
            <person name="Arimoto A."/>
            <person name="Ishii H."/>
            <person name="Satoh N."/>
            <person name="Nishiyama T."/>
            <person name="Hasebe M."/>
            <person name="Maruyama T."/>
            <person name="Minagawa J."/>
            <person name="Obokata J."/>
            <person name="Shigenobu S."/>
        </authorList>
    </citation>
    <scope>NUCLEOTIDE SEQUENCE [LARGE SCALE GENOMIC DNA]</scope>
</reference>
<dbReference type="Proteomes" id="UP000762676">
    <property type="component" value="Unassembled WGS sequence"/>
</dbReference>
<name>A0AAV4IXL0_9GAST</name>
<keyword evidence="3" id="KW-1185">Reference proteome</keyword>
<sequence>MQLGYLRDLSNLKDITKGLSHFCNVAGTFRLLCCWNSVVVVMERAMQLGDLRDLSKLKDITKDFKSIGKLGRQGKKKRFSHPENFHAGATGMTEVPTFNFTVKVPARVSCHLSMLTVSLGGFVCGRFSSNGGDNDDDDDDDGDDGNDDEDDDDGDYDDSDDDDHDYDDGKDHDTDDDDDNAAAAAAADGDDDEDDDDDGDGGGGSDNDGQ</sequence>
<evidence type="ECO:0000313" key="2">
    <source>
        <dbReference type="EMBL" id="GFS14345.1"/>
    </source>
</evidence>
<feature type="compositionally biased region" description="Gly residues" evidence="1">
    <location>
        <begin position="201"/>
        <end position="210"/>
    </location>
</feature>
<dbReference type="EMBL" id="BMAT01006522">
    <property type="protein sequence ID" value="GFS14345.1"/>
    <property type="molecule type" value="Genomic_DNA"/>
</dbReference>
<evidence type="ECO:0000256" key="1">
    <source>
        <dbReference type="SAM" id="MobiDB-lite"/>
    </source>
</evidence>